<dbReference type="OrthoDB" id="10264738at2759"/>
<reference evidence="13 14" key="1">
    <citation type="journal article" date="2018" name="Mol. Biol. Evol.">
        <title>Broad Genomic Sampling Reveals a Smut Pathogenic Ancestry of the Fungal Clade Ustilaginomycotina.</title>
        <authorList>
            <person name="Kijpornyongpan T."/>
            <person name="Mondo S.J."/>
            <person name="Barry K."/>
            <person name="Sandor L."/>
            <person name="Lee J."/>
            <person name="Lipzen A."/>
            <person name="Pangilinan J."/>
            <person name="LaButti K."/>
            <person name="Hainaut M."/>
            <person name="Henrissat B."/>
            <person name="Grigoriev I.V."/>
            <person name="Spatafora J.W."/>
            <person name="Aime M.C."/>
        </authorList>
    </citation>
    <scope>NUCLEOTIDE SEQUENCE [LARGE SCALE GENOMIC DNA]</scope>
    <source>
        <strain evidence="13 14">MCA 4658</strain>
    </source>
</reference>
<dbReference type="PROSITE" id="PS01032">
    <property type="entry name" value="PPM_1"/>
    <property type="match status" value="1"/>
</dbReference>
<evidence type="ECO:0000256" key="8">
    <source>
        <dbReference type="ARBA" id="ARBA00023211"/>
    </source>
</evidence>
<feature type="compositionally biased region" description="Basic and acidic residues" evidence="11">
    <location>
        <begin position="488"/>
        <end position="505"/>
    </location>
</feature>
<dbReference type="Proteomes" id="UP000245783">
    <property type="component" value="Unassembled WGS sequence"/>
</dbReference>
<comment type="catalytic activity">
    <reaction evidence="9">
        <text>O-phospho-L-threonyl-[protein] + H2O = L-threonyl-[protein] + phosphate</text>
        <dbReference type="Rhea" id="RHEA:47004"/>
        <dbReference type="Rhea" id="RHEA-COMP:11060"/>
        <dbReference type="Rhea" id="RHEA-COMP:11605"/>
        <dbReference type="ChEBI" id="CHEBI:15377"/>
        <dbReference type="ChEBI" id="CHEBI:30013"/>
        <dbReference type="ChEBI" id="CHEBI:43474"/>
        <dbReference type="ChEBI" id="CHEBI:61977"/>
        <dbReference type="EC" id="3.1.3.16"/>
    </reaction>
    <physiologicalReaction direction="left-to-right" evidence="9">
        <dbReference type="Rhea" id="RHEA:47005"/>
    </physiologicalReaction>
</comment>
<dbReference type="InterPro" id="IPR015655">
    <property type="entry name" value="PP2C"/>
</dbReference>
<dbReference type="EC" id="3.1.3.16" evidence="4"/>
<evidence type="ECO:0000256" key="1">
    <source>
        <dbReference type="ARBA" id="ARBA00001936"/>
    </source>
</evidence>
<comment type="similarity">
    <text evidence="3 10">Belongs to the PP2C family.</text>
</comment>
<dbReference type="RefSeq" id="XP_025371153.1">
    <property type="nucleotide sequence ID" value="XM_025517445.1"/>
</dbReference>
<keyword evidence="7 10" id="KW-0904">Protein phosphatase</keyword>
<evidence type="ECO:0000256" key="2">
    <source>
        <dbReference type="ARBA" id="ARBA00001946"/>
    </source>
</evidence>
<comment type="cofactor">
    <cofactor evidence="2">
        <name>Mg(2+)</name>
        <dbReference type="ChEBI" id="CHEBI:18420"/>
    </cofactor>
</comment>
<evidence type="ECO:0000256" key="7">
    <source>
        <dbReference type="ARBA" id="ARBA00022912"/>
    </source>
</evidence>
<dbReference type="GeneID" id="37039315"/>
<keyword evidence="6 10" id="KW-0378">Hydrolase</keyword>
<feature type="compositionally biased region" description="Low complexity" evidence="11">
    <location>
        <begin position="516"/>
        <end position="537"/>
    </location>
</feature>
<evidence type="ECO:0000259" key="12">
    <source>
        <dbReference type="PROSITE" id="PS51746"/>
    </source>
</evidence>
<dbReference type="SUPFAM" id="SSF81606">
    <property type="entry name" value="PP2C-like"/>
    <property type="match status" value="1"/>
</dbReference>
<dbReference type="PANTHER" id="PTHR13832">
    <property type="entry name" value="PROTEIN PHOSPHATASE 2C"/>
    <property type="match status" value="1"/>
</dbReference>
<dbReference type="AlphaFoldDB" id="A0A316W7E9"/>
<evidence type="ECO:0000256" key="6">
    <source>
        <dbReference type="ARBA" id="ARBA00022801"/>
    </source>
</evidence>
<dbReference type="STRING" id="1522189.A0A316W7E9"/>
<dbReference type="EMBL" id="KZ819365">
    <property type="protein sequence ID" value="PWN43993.1"/>
    <property type="molecule type" value="Genomic_DNA"/>
</dbReference>
<keyword evidence="8" id="KW-0464">Manganese</keyword>
<accession>A0A316W7E9</accession>
<dbReference type="InterPro" id="IPR001932">
    <property type="entry name" value="PPM-type_phosphatase-like_dom"/>
</dbReference>
<dbReference type="GO" id="GO:0004722">
    <property type="term" value="F:protein serine/threonine phosphatase activity"/>
    <property type="evidence" value="ECO:0007669"/>
    <property type="project" value="UniProtKB-EC"/>
</dbReference>
<evidence type="ECO:0000256" key="11">
    <source>
        <dbReference type="SAM" id="MobiDB-lite"/>
    </source>
</evidence>
<sequence>MGQTLSEPVVEKHTQTGEDDTLIYGVSEMQGWRISMEDAHATILSLDPSLKGDEKASFFAVYDGHGGSTVAKYSGETVHQRLAKTDEFQRGQYEAALKRAFLGTDEDLKSNKEFAFDPSGCTAVAALLVAGPPSQGQETAKPNVPRRIIVANAGDSRSILSYKGEAKPMSFDHKPQNKNELSRINMAGGFVEFGRVNGNLALSRAIGDFEFKQNYSLPPEEQIVTADPEIISHDVDGEEEFLVLACDGIWDCLSSQEVADFVRRRIAEGKELKDICEEAMDRCLAHDPDVGGVGCDNVSAGRMNTPSCGQDEYVEWSTEECLLISGQMTICVVALLGGRSKEEWYAWVKDRVEKKIGWDTPLEPADPLNTLNRSNQGGAGSSGGGLSMGRLGAMGGGSVLSALAGGLNAGDDDDERPGSLRLPGGLAGALGGAGIVFRPGNQTDDDGDVIYEAHVVNSDSDESEESNNAPSSKDAAKIEELSEAGSDEAEKRSQQGQEGRPDLTHQPEIVESPQEGAAAASSAGSKTAAAAGQASAANVEVRQSTEGTVQEDKDASST</sequence>
<dbReference type="SMART" id="SM00332">
    <property type="entry name" value="PP2Cc"/>
    <property type="match status" value="1"/>
</dbReference>
<evidence type="ECO:0000256" key="9">
    <source>
        <dbReference type="ARBA" id="ARBA00048832"/>
    </source>
</evidence>
<dbReference type="FunCoup" id="A0A316W7E9">
    <property type="interactions" value="784"/>
</dbReference>
<protein>
    <recommendedName>
        <fullName evidence="4">protein-serine/threonine phosphatase</fullName>
        <ecNumber evidence="4">3.1.3.16</ecNumber>
    </recommendedName>
</protein>
<dbReference type="CDD" id="cd00143">
    <property type="entry name" value="PP2Cc"/>
    <property type="match status" value="1"/>
</dbReference>
<evidence type="ECO:0000256" key="5">
    <source>
        <dbReference type="ARBA" id="ARBA00022723"/>
    </source>
</evidence>
<feature type="region of interest" description="Disordered" evidence="11">
    <location>
        <begin position="456"/>
        <end position="558"/>
    </location>
</feature>
<evidence type="ECO:0000313" key="14">
    <source>
        <dbReference type="Proteomes" id="UP000245783"/>
    </source>
</evidence>
<keyword evidence="5" id="KW-0479">Metal-binding</keyword>
<organism evidence="13 14">
    <name type="scientific">Ceraceosorus guamensis</name>
    <dbReference type="NCBI Taxonomy" id="1522189"/>
    <lineage>
        <taxon>Eukaryota</taxon>
        <taxon>Fungi</taxon>
        <taxon>Dikarya</taxon>
        <taxon>Basidiomycota</taxon>
        <taxon>Ustilaginomycotina</taxon>
        <taxon>Exobasidiomycetes</taxon>
        <taxon>Ceraceosorales</taxon>
        <taxon>Ceraceosoraceae</taxon>
        <taxon>Ceraceosorus</taxon>
    </lineage>
</organism>
<keyword evidence="14" id="KW-1185">Reference proteome</keyword>
<dbReference type="InterPro" id="IPR036457">
    <property type="entry name" value="PPM-type-like_dom_sf"/>
</dbReference>
<name>A0A316W7E9_9BASI</name>
<dbReference type="InParanoid" id="A0A316W7E9"/>
<proteinExistence type="inferred from homology"/>
<dbReference type="Gene3D" id="3.60.40.10">
    <property type="entry name" value="PPM-type phosphatase domain"/>
    <property type="match status" value="1"/>
</dbReference>
<dbReference type="PROSITE" id="PS51746">
    <property type="entry name" value="PPM_2"/>
    <property type="match status" value="1"/>
</dbReference>
<evidence type="ECO:0000256" key="4">
    <source>
        <dbReference type="ARBA" id="ARBA00013081"/>
    </source>
</evidence>
<evidence type="ECO:0000256" key="10">
    <source>
        <dbReference type="RuleBase" id="RU003465"/>
    </source>
</evidence>
<feature type="compositionally biased region" description="Gly residues" evidence="11">
    <location>
        <begin position="377"/>
        <end position="386"/>
    </location>
</feature>
<gene>
    <name evidence="13" type="ORF">IE81DRAFT_55691</name>
</gene>
<feature type="region of interest" description="Disordered" evidence="11">
    <location>
        <begin position="359"/>
        <end position="386"/>
    </location>
</feature>
<dbReference type="InterPro" id="IPR000222">
    <property type="entry name" value="PP2C_BS"/>
</dbReference>
<dbReference type="PANTHER" id="PTHR13832:SF565">
    <property type="entry name" value="AT28366P-RELATED"/>
    <property type="match status" value="1"/>
</dbReference>
<comment type="cofactor">
    <cofactor evidence="1">
        <name>Mn(2+)</name>
        <dbReference type="ChEBI" id="CHEBI:29035"/>
    </cofactor>
</comment>
<dbReference type="FunFam" id="3.60.40.10:FF:000016">
    <property type="entry name" value="Protein phosphatase 2C"/>
    <property type="match status" value="1"/>
</dbReference>
<evidence type="ECO:0000256" key="3">
    <source>
        <dbReference type="ARBA" id="ARBA00006702"/>
    </source>
</evidence>
<dbReference type="GO" id="GO:0046872">
    <property type="term" value="F:metal ion binding"/>
    <property type="evidence" value="ECO:0007669"/>
    <property type="project" value="UniProtKB-KW"/>
</dbReference>
<dbReference type="Pfam" id="PF00481">
    <property type="entry name" value="PP2C"/>
    <property type="match status" value="1"/>
</dbReference>
<evidence type="ECO:0000313" key="13">
    <source>
        <dbReference type="EMBL" id="PWN43993.1"/>
    </source>
</evidence>
<feature type="domain" description="PPM-type phosphatase" evidence="12">
    <location>
        <begin position="23"/>
        <end position="305"/>
    </location>
</feature>